<dbReference type="STRING" id="195522.BD01_2022"/>
<dbReference type="InterPro" id="IPR011989">
    <property type="entry name" value="ARM-like"/>
</dbReference>
<protein>
    <recommendedName>
        <fullName evidence="3">HEAT repeat domain-containing protein</fullName>
    </recommendedName>
</protein>
<dbReference type="GeneID" id="24958862"/>
<dbReference type="Proteomes" id="UP000019434">
    <property type="component" value="Chromosome"/>
</dbReference>
<dbReference type="eggNOG" id="arCOG03813">
    <property type="taxonomic scope" value="Archaea"/>
</dbReference>
<dbReference type="Gene3D" id="1.25.10.10">
    <property type="entry name" value="Leucine-rich Repeat Variant"/>
    <property type="match status" value="1"/>
</dbReference>
<evidence type="ECO:0000313" key="2">
    <source>
        <dbReference type="Proteomes" id="UP000019434"/>
    </source>
</evidence>
<accession>W8P7T0</accession>
<proteinExistence type="predicted"/>
<dbReference type="RefSeq" id="WP_042692511.1">
    <property type="nucleotide sequence ID" value="NZ_CP007264.1"/>
</dbReference>
<dbReference type="AlphaFoldDB" id="W8P7T0"/>
<dbReference type="KEGG" id="tnu:BD01_2022"/>
<dbReference type="EMBL" id="CP007264">
    <property type="protein sequence ID" value="AHL23620.1"/>
    <property type="molecule type" value="Genomic_DNA"/>
</dbReference>
<dbReference type="HOGENOM" id="CLU_907990_0_0_2"/>
<evidence type="ECO:0008006" key="3">
    <source>
        <dbReference type="Google" id="ProtNLM"/>
    </source>
</evidence>
<dbReference type="InterPro" id="IPR016024">
    <property type="entry name" value="ARM-type_fold"/>
</dbReference>
<reference evidence="1 2" key="1">
    <citation type="submission" date="2014-02" db="EMBL/GenBank/DDBJ databases">
        <title>Genome Sequence of an Hyperthermophilic Archaeon, Thermococcus nautili 30-1, producing viral vesicles.</title>
        <authorList>
            <person name="Oberto J."/>
            <person name="Gaudin M."/>
            <person name="Cossu M."/>
            <person name="Gorlas A."/>
            <person name="Slesarev A."/>
            <person name="Marguet E."/>
            <person name="Forterre P."/>
        </authorList>
    </citation>
    <scope>NUCLEOTIDE SEQUENCE [LARGE SCALE GENOMIC DNA]</scope>
    <source>
        <strain evidence="1 2">30-1</strain>
    </source>
</reference>
<sequence length="306" mass="34138">MPRGKLDSLLKKWEMRDLIRLARESDEALIEILRAVESDDPDVKLASLSALLELVQTSNWRERKRILEFGFDALVDALSTDDPRVLWRTLAILSALLKNNPLNGARLLKLVRAITGLAETKNAVVWDELLNVVDNVMAPYIDDGIAGELRALLKSGTAGEAIIVAMVLLETGAIDKDCWVTLVERVAGALLSGEPRLVDAGLVASMKISKLPPVYSMDVLIKELLPALRKTIVDCDDQIRKARAVEVFDRLRETLVRYYRVRPREAQRVVEELMRLGLVDEAYMISSAIGTIPTAPWEAYGNRGRL</sequence>
<evidence type="ECO:0000313" key="1">
    <source>
        <dbReference type="EMBL" id="AHL23620.1"/>
    </source>
</evidence>
<keyword evidence="2" id="KW-1185">Reference proteome</keyword>
<name>W8P7T0_9EURY</name>
<dbReference type="OrthoDB" id="93790at2157"/>
<organism evidence="1 2">
    <name type="scientific">Thermococcus nautili</name>
    <dbReference type="NCBI Taxonomy" id="195522"/>
    <lineage>
        <taxon>Archaea</taxon>
        <taxon>Methanobacteriati</taxon>
        <taxon>Methanobacteriota</taxon>
        <taxon>Thermococci</taxon>
        <taxon>Thermococcales</taxon>
        <taxon>Thermococcaceae</taxon>
        <taxon>Thermococcus</taxon>
    </lineage>
</organism>
<gene>
    <name evidence="1" type="ORF">BD01_2022</name>
</gene>
<dbReference type="SUPFAM" id="SSF48371">
    <property type="entry name" value="ARM repeat"/>
    <property type="match status" value="1"/>
</dbReference>